<protein>
    <recommendedName>
        <fullName evidence="5">Probable periplasmic serine endoprotease DegP-like</fullName>
        <ecNumber evidence="4">3.4.21.107</ecNumber>
    </recommendedName>
    <alternativeName>
        <fullName evidence="13">Protease Do</fullName>
    </alternativeName>
</protein>
<evidence type="ECO:0000259" key="17">
    <source>
        <dbReference type="PROSITE" id="PS50106"/>
    </source>
</evidence>
<keyword evidence="19" id="KW-1185">Reference proteome</keyword>
<dbReference type="InterPro" id="IPR009003">
    <property type="entry name" value="Peptidase_S1_PA"/>
</dbReference>
<proteinExistence type="inferred from homology"/>
<dbReference type="GO" id="GO:0042597">
    <property type="term" value="C:periplasmic space"/>
    <property type="evidence" value="ECO:0007669"/>
    <property type="project" value="UniProtKB-SubCell"/>
</dbReference>
<keyword evidence="9" id="KW-0574">Periplasm</keyword>
<dbReference type="SUPFAM" id="SSF50494">
    <property type="entry name" value="Trypsin-like serine proteases"/>
    <property type="match status" value="1"/>
</dbReference>
<dbReference type="Pfam" id="PF13180">
    <property type="entry name" value="PDZ_2"/>
    <property type="match status" value="1"/>
</dbReference>
<evidence type="ECO:0000256" key="16">
    <source>
        <dbReference type="SAM" id="MobiDB-lite"/>
    </source>
</evidence>
<dbReference type="Gene3D" id="2.40.10.120">
    <property type="match status" value="1"/>
</dbReference>
<accession>A0A1G7AX44</accession>
<comment type="subcellular location">
    <subcellularLocation>
        <location evidence="2">Periplasm</location>
    </subcellularLocation>
</comment>
<evidence type="ECO:0000256" key="13">
    <source>
        <dbReference type="ARBA" id="ARBA00032850"/>
    </source>
</evidence>
<evidence type="ECO:0000256" key="11">
    <source>
        <dbReference type="ARBA" id="ARBA00022825"/>
    </source>
</evidence>
<evidence type="ECO:0000256" key="7">
    <source>
        <dbReference type="ARBA" id="ARBA00022729"/>
    </source>
</evidence>
<reference evidence="18 19" key="1">
    <citation type="submission" date="2016-10" db="EMBL/GenBank/DDBJ databases">
        <authorList>
            <person name="de Groot N.N."/>
        </authorList>
    </citation>
    <scope>NUCLEOTIDE SEQUENCE [LARGE SCALE GENOMIC DNA]</scope>
    <source>
        <strain evidence="18 19">CGMCC 1.9109</strain>
    </source>
</reference>
<evidence type="ECO:0000256" key="5">
    <source>
        <dbReference type="ARBA" id="ARBA00013958"/>
    </source>
</evidence>
<keyword evidence="11" id="KW-0720">Serine protease</keyword>
<gene>
    <name evidence="18" type="ORF">SAMN04488071_2230</name>
</gene>
<dbReference type="SUPFAM" id="SSF50156">
    <property type="entry name" value="PDZ domain-like"/>
    <property type="match status" value="2"/>
</dbReference>
<feature type="binding site" evidence="15">
    <location>
        <position position="158"/>
    </location>
    <ligand>
        <name>substrate</name>
    </ligand>
</feature>
<dbReference type="Pfam" id="PF17820">
    <property type="entry name" value="PDZ_6"/>
    <property type="match status" value="1"/>
</dbReference>
<dbReference type="CDD" id="cd10839">
    <property type="entry name" value="cpPDZ1_DegP-like"/>
    <property type="match status" value="1"/>
</dbReference>
<evidence type="ECO:0000256" key="2">
    <source>
        <dbReference type="ARBA" id="ARBA00004418"/>
    </source>
</evidence>
<dbReference type="SMART" id="SM00228">
    <property type="entry name" value="PDZ"/>
    <property type="match status" value="2"/>
</dbReference>
<dbReference type="STRING" id="637679.GCA_001550055_03396"/>
<evidence type="ECO:0000256" key="6">
    <source>
        <dbReference type="ARBA" id="ARBA00022670"/>
    </source>
</evidence>
<keyword evidence="6 18" id="KW-0645">Protease</keyword>
<feature type="active site" description="Charge relay system" evidence="14">
    <location>
        <position position="234"/>
    </location>
</feature>
<dbReference type="InterPro" id="IPR001478">
    <property type="entry name" value="PDZ"/>
</dbReference>
<feature type="binding site" evidence="15">
    <location>
        <begin position="232"/>
        <end position="234"/>
    </location>
    <ligand>
        <name>substrate</name>
    </ligand>
</feature>
<comment type="catalytic activity">
    <reaction evidence="1">
        <text>Acts on substrates that are at least partially unfolded. The cleavage site P1 residue is normally between a pair of hydrophobic residues, such as Val-|-Val.</text>
        <dbReference type="EC" id="3.4.21.107"/>
    </reaction>
</comment>
<dbReference type="PANTHER" id="PTHR22939">
    <property type="entry name" value="SERINE PROTEASE FAMILY S1C HTRA-RELATED"/>
    <property type="match status" value="1"/>
</dbReference>
<dbReference type="PRINTS" id="PR00834">
    <property type="entry name" value="PROTEASES2C"/>
</dbReference>
<evidence type="ECO:0000256" key="15">
    <source>
        <dbReference type="PIRSR" id="PIRSR611782-2"/>
    </source>
</evidence>
<evidence type="ECO:0000256" key="4">
    <source>
        <dbReference type="ARBA" id="ARBA00013035"/>
    </source>
</evidence>
<evidence type="ECO:0000256" key="1">
    <source>
        <dbReference type="ARBA" id="ARBA00001772"/>
    </source>
</evidence>
<evidence type="ECO:0000256" key="12">
    <source>
        <dbReference type="ARBA" id="ARBA00023016"/>
    </source>
</evidence>
<evidence type="ECO:0000256" key="14">
    <source>
        <dbReference type="PIRSR" id="PIRSR611782-1"/>
    </source>
</evidence>
<evidence type="ECO:0000313" key="19">
    <source>
        <dbReference type="Proteomes" id="UP000183685"/>
    </source>
</evidence>
<feature type="active site" description="Charge relay system" evidence="14">
    <location>
        <position position="128"/>
    </location>
</feature>
<evidence type="ECO:0000256" key="10">
    <source>
        <dbReference type="ARBA" id="ARBA00022801"/>
    </source>
</evidence>
<feature type="region of interest" description="Disordered" evidence="16">
    <location>
        <begin position="382"/>
        <end position="403"/>
    </location>
</feature>
<evidence type="ECO:0000256" key="3">
    <source>
        <dbReference type="ARBA" id="ARBA00010541"/>
    </source>
</evidence>
<comment type="similarity">
    <text evidence="3">Belongs to the peptidase S1C family.</text>
</comment>
<dbReference type="EC" id="3.4.21.107" evidence="4"/>
<dbReference type="PANTHER" id="PTHR22939:SF130">
    <property type="entry name" value="PERIPLASMIC SERINE ENDOPROTEASE DEGP-LIKE-RELATED"/>
    <property type="match status" value="1"/>
</dbReference>
<evidence type="ECO:0000313" key="18">
    <source>
        <dbReference type="EMBL" id="SDE18585.1"/>
    </source>
</evidence>
<keyword evidence="12" id="KW-0346">Stress response</keyword>
<dbReference type="AlphaFoldDB" id="A0A1G7AX44"/>
<organism evidence="18 19">
    <name type="scientific">Kordiimonas lacus</name>
    <dbReference type="NCBI Taxonomy" id="637679"/>
    <lineage>
        <taxon>Bacteria</taxon>
        <taxon>Pseudomonadati</taxon>
        <taxon>Pseudomonadota</taxon>
        <taxon>Alphaproteobacteria</taxon>
        <taxon>Kordiimonadales</taxon>
        <taxon>Kordiimonadaceae</taxon>
        <taxon>Kordiimonas</taxon>
    </lineage>
</organism>
<feature type="binding site" evidence="15">
    <location>
        <position position="128"/>
    </location>
    <ligand>
        <name>substrate</name>
    </ligand>
</feature>
<dbReference type="EMBL" id="FNAK01000005">
    <property type="protein sequence ID" value="SDE18585.1"/>
    <property type="molecule type" value="Genomic_DNA"/>
</dbReference>
<dbReference type="Gene3D" id="2.30.42.10">
    <property type="match status" value="2"/>
</dbReference>
<dbReference type="NCBIfam" id="TIGR02037">
    <property type="entry name" value="degP_htrA_DO"/>
    <property type="match status" value="1"/>
</dbReference>
<dbReference type="Proteomes" id="UP000183685">
    <property type="component" value="Unassembled WGS sequence"/>
</dbReference>
<dbReference type="InterPro" id="IPR001940">
    <property type="entry name" value="Peptidase_S1C"/>
</dbReference>
<dbReference type="InterPro" id="IPR011782">
    <property type="entry name" value="Pept_S1C_Do"/>
</dbReference>
<feature type="active site" description="Charge relay system" evidence="14">
    <location>
        <position position="158"/>
    </location>
</feature>
<keyword evidence="7" id="KW-0732">Signal</keyword>
<keyword evidence="10" id="KW-0378">Hydrolase</keyword>
<feature type="domain" description="PDZ" evidence="17">
    <location>
        <begin position="273"/>
        <end position="369"/>
    </location>
</feature>
<evidence type="ECO:0000256" key="8">
    <source>
        <dbReference type="ARBA" id="ARBA00022737"/>
    </source>
</evidence>
<keyword evidence="8" id="KW-0677">Repeat</keyword>
<evidence type="ECO:0000256" key="9">
    <source>
        <dbReference type="ARBA" id="ARBA00022764"/>
    </source>
</evidence>
<dbReference type="GO" id="GO:0006508">
    <property type="term" value="P:proteolysis"/>
    <property type="evidence" value="ECO:0007669"/>
    <property type="project" value="UniProtKB-KW"/>
</dbReference>
<dbReference type="InterPro" id="IPR036034">
    <property type="entry name" value="PDZ_sf"/>
</dbReference>
<dbReference type="PROSITE" id="PS50106">
    <property type="entry name" value="PDZ"/>
    <property type="match status" value="1"/>
</dbReference>
<dbReference type="Pfam" id="PF13365">
    <property type="entry name" value="Trypsin_2"/>
    <property type="match status" value="1"/>
</dbReference>
<sequence length="511" mass="55168">MSTTLVKAINTRTTADMSGKAMKILLTSIMILAAAMTSMGPVAARGAPDSFADLVEKLSPAVVNISTVQTIRGRGGRRAPDLPEGVPFGDLWDQFRDRMEEDQEPREARSLGSGFIISAEGIVITNNHVVEDADEITVTTADGDDFPATVLGRDALSDIAVLKIEHENGDNFPFVTWGDSDDERIGDWVIAIGNPFGQAGTVTAGIISARNRSINNSNDVEFLQTDASINRGNSGGPLFNMKGEVIGVNTAIFSPTGGNVGIGFAIPSNDASRVTAELQEHGKVRRGWLGVGIQPMTEEFAESLGIEQEEGAIVTRVEPNSPADAAGVREGDIITKWDGKTVEDSNRLSILVKRTEIGKPVKVEVIRQGKRETLEVTTGELPAAMVPGNDDDQGGEGDRPDRSERELVEGMELAPLNETLRRRYEIADDVEGVAVLRVARRAPAARQGIRPGTVILRVNQQSVDNPAQIVDIIEEARADGRERVLFLVNYRGTTAHVSLRLMQDRDEGEEE</sequence>
<name>A0A1G7AX44_9PROT</name>
<dbReference type="GO" id="GO:0004252">
    <property type="term" value="F:serine-type endopeptidase activity"/>
    <property type="evidence" value="ECO:0007669"/>
    <property type="project" value="InterPro"/>
</dbReference>
<dbReference type="InterPro" id="IPR041489">
    <property type="entry name" value="PDZ_6"/>
</dbReference>